<proteinExistence type="predicted"/>
<feature type="compositionally biased region" description="Acidic residues" evidence="1">
    <location>
        <begin position="729"/>
        <end position="739"/>
    </location>
</feature>
<evidence type="ECO:0000256" key="1">
    <source>
        <dbReference type="SAM" id="MobiDB-lite"/>
    </source>
</evidence>
<sequence length="782" mass="84561">MRRLALHASALSDEEYDLYTSSLRDIALADDDEVSRSSGKVNGGNTDDDGYLENMNIGVREARAWLRGRYSHISASIIDSILRLFSPSLAHGDTLYGEEFFAVLRLVIHAESGKPVDRSLAFVQASPSKPSNAQASTSRGTSAPATSPAKHNSELPPPMPSRKPVISSNSEISAPNTVPLAHHAHVHPQPPLHPSQRSESSKSASQQQHSPYNPFVTDKKPTLPSKSDDRGNRLPPLPPRKPPPPIPATSTTSIPPVPPPRHASRNRPERSQSPSRRPNVLVTPSNSAPGNIHASSSKLPLHVTSTLMKQSLQASKVAQSMKRAEEQLEKERVMQVLKSSSTVSGSYSLAGATVTHSSIVVGTNIHNQYPVPVSTSTTVQGISRRSPSPRARRNFHPPPPSSSVSSASTDERAPPLPRRRIHHQSSPSTVSNSSLEQVALAAAPPGYGRTTNSNPPDDYALSPFRSPVEAAMPASMDVLDPSPSRRSLGDRPSAPPPTHPDRKPHLPYQSPTSTTFPRSREENLQAFDAVYGTSSTSPLASPTSTPPLGRVFRSKSMHQQSPPLPPLQPPPVRRRRPESVQVLGNGEVLVGSLTRREDSPSAAPVRSPLSRNATISTPIHHRRSSLSVSSTPFSDDAAVDKPLSNIQRTIANLQPKLEGLNIHPHLDKARYKAEAGFSKRGFVRDPGRHKTGVEGEEEEGLMEDGKGRASSVGRMRWGMPGGPEKDVFDDPEVDDDSVDDWTRSRGSRDVFGEAGEVRSVSPLEIGETDNLKWPAGEGWKPL</sequence>
<protein>
    <submittedName>
        <fullName evidence="2">Uncharacterized protein</fullName>
    </submittedName>
</protein>
<feature type="compositionally biased region" description="Polar residues" evidence="1">
    <location>
        <begin position="368"/>
        <end position="381"/>
    </location>
</feature>
<feature type="compositionally biased region" description="Low complexity" evidence="1">
    <location>
        <begin position="195"/>
        <end position="210"/>
    </location>
</feature>
<feature type="region of interest" description="Disordered" evidence="1">
    <location>
        <begin position="444"/>
        <end position="463"/>
    </location>
</feature>
<feature type="compositionally biased region" description="Basic and acidic residues" evidence="1">
    <location>
        <begin position="217"/>
        <end position="232"/>
    </location>
</feature>
<feature type="compositionally biased region" description="Polar residues" evidence="1">
    <location>
        <begin position="424"/>
        <end position="435"/>
    </location>
</feature>
<feature type="compositionally biased region" description="Basic and acidic residues" evidence="1">
    <location>
        <begin position="682"/>
        <end position="693"/>
    </location>
</feature>
<comment type="caution">
    <text evidence="2">The sequence shown here is derived from an EMBL/GenBank/DDBJ whole genome shotgun (WGS) entry which is preliminary data.</text>
</comment>
<feature type="region of interest" description="Disordered" evidence="1">
    <location>
        <begin position="125"/>
        <end position="296"/>
    </location>
</feature>
<dbReference type="Proteomes" id="UP000521872">
    <property type="component" value="Unassembled WGS sequence"/>
</dbReference>
<keyword evidence="3" id="KW-1185">Reference proteome</keyword>
<feature type="compositionally biased region" description="Pro residues" evidence="1">
    <location>
        <begin position="562"/>
        <end position="571"/>
    </location>
</feature>
<feature type="region of interest" description="Disordered" evidence="1">
    <location>
        <begin position="474"/>
        <end position="519"/>
    </location>
</feature>
<feature type="compositionally biased region" description="Polar residues" evidence="1">
    <location>
        <begin position="282"/>
        <end position="296"/>
    </location>
</feature>
<feature type="compositionally biased region" description="Low complexity" evidence="1">
    <location>
        <begin position="533"/>
        <end position="548"/>
    </location>
</feature>
<name>A0A8H4QRT9_9AGAR</name>
<accession>A0A8H4QRT9</accession>
<gene>
    <name evidence="2" type="ORF">D9613_012356</name>
</gene>
<feature type="compositionally biased region" description="Pro residues" evidence="1">
    <location>
        <begin position="235"/>
        <end position="247"/>
    </location>
</feature>
<feature type="region of interest" description="Disordered" evidence="1">
    <location>
        <begin position="533"/>
        <end position="633"/>
    </location>
</feature>
<organism evidence="2 3">
    <name type="scientific">Agrocybe pediades</name>
    <dbReference type="NCBI Taxonomy" id="84607"/>
    <lineage>
        <taxon>Eukaryota</taxon>
        <taxon>Fungi</taxon>
        <taxon>Dikarya</taxon>
        <taxon>Basidiomycota</taxon>
        <taxon>Agaricomycotina</taxon>
        <taxon>Agaricomycetes</taxon>
        <taxon>Agaricomycetidae</taxon>
        <taxon>Agaricales</taxon>
        <taxon>Agaricineae</taxon>
        <taxon>Strophariaceae</taxon>
        <taxon>Agrocybe</taxon>
    </lineage>
</organism>
<feature type="compositionally biased region" description="Polar residues" evidence="1">
    <location>
        <begin position="166"/>
        <end position="176"/>
    </location>
</feature>
<feature type="compositionally biased region" description="Polar residues" evidence="1">
    <location>
        <begin position="125"/>
        <end position="145"/>
    </location>
</feature>
<dbReference type="EMBL" id="JAACJL010000033">
    <property type="protein sequence ID" value="KAF4615789.1"/>
    <property type="molecule type" value="Genomic_DNA"/>
</dbReference>
<evidence type="ECO:0000313" key="3">
    <source>
        <dbReference type="Proteomes" id="UP000521872"/>
    </source>
</evidence>
<feature type="region of interest" description="Disordered" evidence="1">
    <location>
        <begin position="368"/>
        <end position="435"/>
    </location>
</feature>
<dbReference type="AlphaFoldDB" id="A0A8H4QRT9"/>
<reference evidence="2 3" key="1">
    <citation type="submission" date="2019-12" db="EMBL/GenBank/DDBJ databases">
        <authorList>
            <person name="Floudas D."/>
            <person name="Bentzer J."/>
            <person name="Ahren D."/>
            <person name="Johansson T."/>
            <person name="Persson P."/>
            <person name="Tunlid A."/>
        </authorList>
    </citation>
    <scope>NUCLEOTIDE SEQUENCE [LARGE SCALE GENOMIC DNA]</scope>
    <source>
        <strain evidence="2 3">CBS 102.39</strain>
    </source>
</reference>
<evidence type="ECO:0000313" key="2">
    <source>
        <dbReference type="EMBL" id="KAF4615789.1"/>
    </source>
</evidence>
<feature type="region of interest" description="Disordered" evidence="1">
    <location>
        <begin position="682"/>
        <end position="747"/>
    </location>
</feature>